<proteinExistence type="inferred from homology"/>
<dbReference type="OrthoDB" id="5694214at2"/>
<feature type="domain" description="SusD-like N-terminal" evidence="7">
    <location>
        <begin position="73"/>
        <end position="211"/>
    </location>
</feature>
<dbReference type="eggNOG" id="COG1435">
    <property type="taxonomic scope" value="Bacteria"/>
</dbReference>
<evidence type="ECO:0000313" key="8">
    <source>
        <dbReference type="EMBL" id="EGJ71468.1"/>
    </source>
</evidence>
<dbReference type="Pfam" id="PF14322">
    <property type="entry name" value="SusD-like_3"/>
    <property type="match status" value="1"/>
</dbReference>
<comment type="subcellular location">
    <subcellularLocation>
        <location evidence="1">Cell outer membrane</location>
    </subcellularLocation>
</comment>
<evidence type="ECO:0000256" key="1">
    <source>
        <dbReference type="ARBA" id="ARBA00004442"/>
    </source>
</evidence>
<dbReference type="InterPro" id="IPR011990">
    <property type="entry name" value="TPR-like_helical_dom_sf"/>
</dbReference>
<dbReference type="CDD" id="cd08977">
    <property type="entry name" value="SusD"/>
    <property type="match status" value="1"/>
</dbReference>
<dbReference type="HOGENOM" id="CLU_015553_0_0_10"/>
<name>F3ZNC8_9BACE</name>
<evidence type="ECO:0000259" key="6">
    <source>
        <dbReference type="Pfam" id="PF07980"/>
    </source>
</evidence>
<keyword evidence="5" id="KW-0998">Cell outer membrane</keyword>
<dbReference type="InterPro" id="IPR012944">
    <property type="entry name" value="SusD_RagB_dom"/>
</dbReference>
<dbReference type="Pfam" id="PF07980">
    <property type="entry name" value="SusD_RagB"/>
    <property type="match status" value="1"/>
</dbReference>
<keyword evidence="9" id="KW-1185">Reference proteome</keyword>
<dbReference type="AlphaFoldDB" id="F3ZNC8"/>
<dbReference type="STRING" id="679937.Bcop_1266"/>
<gene>
    <name evidence="8" type="ORF">Bcop_1266</name>
</gene>
<protein>
    <submittedName>
        <fullName evidence="8">RagB/SusD domain-containing protein</fullName>
    </submittedName>
</protein>
<dbReference type="SUPFAM" id="SSF48452">
    <property type="entry name" value="TPR-like"/>
    <property type="match status" value="1"/>
</dbReference>
<feature type="domain" description="RagB/SusD" evidence="6">
    <location>
        <begin position="254"/>
        <end position="533"/>
    </location>
</feature>
<keyword evidence="3" id="KW-0732">Signal</keyword>
<comment type="similarity">
    <text evidence="2">Belongs to the SusD family.</text>
</comment>
<dbReference type="GO" id="GO:0009279">
    <property type="term" value="C:cell outer membrane"/>
    <property type="evidence" value="ECO:0007669"/>
    <property type="project" value="UniProtKB-SubCell"/>
</dbReference>
<dbReference type="Gene3D" id="1.25.40.390">
    <property type="match status" value="1"/>
</dbReference>
<dbReference type="EMBL" id="CM001167">
    <property type="protein sequence ID" value="EGJ71468.1"/>
    <property type="molecule type" value="Genomic_DNA"/>
</dbReference>
<dbReference type="Proteomes" id="UP000018439">
    <property type="component" value="Chromosome"/>
</dbReference>
<keyword evidence="4" id="KW-0472">Membrane</keyword>
<reference evidence="8 9" key="1">
    <citation type="journal article" date="2011" name="Stand. Genomic Sci.">
        <title>Non-contiguous finished genome sequence of Bacteroides coprosuis type strain (PC139).</title>
        <authorList>
            <person name="Land M."/>
            <person name="Held B."/>
            <person name="Gronow S."/>
            <person name="Abt B."/>
            <person name="Lucas S."/>
            <person name="Del Rio T.G."/>
            <person name="Nolan M."/>
            <person name="Tice H."/>
            <person name="Cheng J.F."/>
            <person name="Pitluck S."/>
            <person name="Liolios K."/>
            <person name="Pagani I."/>
            <person name="Ivanova N."/>
            <person name="Mavromatis K."/>
            <person name="Mikhailova N."/>
            <person name="Pati A."/>
            <person name="Tapia R."/>
            <person name="Han C."/>
            <person name="Goodwin L."/>
            <person name="Chen A."/>
            <person name="Palaniappan K."/>
            <person name="Hauser L."/>
            <person name="Brambilla E.M."/>
            <person name="Rohde M."/>
            <person name="Goker M."/>
            <person name="Detter J.C."/>
            <person name="Woyke T."/>
            <person name="Bristow J."/>
            <person name="Eisen J.A."/>
            <person name="Markowitz V."/>
            <person name="Hugenholtz P."/>
            <person name="Kyrpides N.C."/>
            <person name="Klenk H.P."/>
            <person name="Lapidus A."/>
        </authorList>
    </citation>
    <scope>NUCLEOTIDE SEQUENCE</scope>
    <source>
        <strain evidence="8 9">DSM 18011</strain>
    </source>
</reference>
<evidence type="ECO:0000256" key="5">
    <source>
        <dbReference type="ARBA" id="ARBA00023237"/>
    </source>
</evidence>
<accession>F3ZNC8</accession>
<organism evidence="8 9">
    <name type="scientific">Bacteroides coprosuis DSM 18011</name>
    <dbReference type="NCBI Taxonomy" id="679937"/>
    <lineage>
        <taxon>Bacteria</taxon>
        <taxon>Pseudomonadati</taxon>
        <taxon>Bacteroidota</taxon>
        <taxon>Bacteroidia</taxon>
        <taxon>Bacteroidales</taxon>
        <taxon>Bacteroidaceae</taxon>
        <taxon>Bacteroides</taxon>
    </lineage>
</organism>
<dbReference type="InterPro" id="IPR033985">
    <property type="entry name" value="SusD-like_N"/>
</dbReference>
<evidence type="ECO:0000256" key="2">
    <source>
        <dbReference type="ARBA" id="ARBA00006275"/>
    </source>
</evidence>
<evidence type="ECO:0000256" key="4">
    <source>
        <dbReference type="ARBA" id="ARBA00023136"/>
    </source>
</evidence>
<evidence type="ECO:0000259" key="7">
    <source>
        <dbReference type="Pfam" id="PF14322"/>
    </source>
</evidence>
<evidence type="ECO:0000256" key="3">
    <source>
        <dbReference type="ARBA" id="ARBA00022729"/>
    </source>
</evidence>
<sequence>MIKNILLSFSVVLCLVGCNSLDQSPEYQHTDDTFWLSVENSDLLVNMAYSQMYGANKLWDDEALGDNLIQGRNNNDIRLIRNGMADPSLNHFASEWKGAYEGIKTCNKYLENVDRVPGMAADFKAQRTSEIRFIRAFLLFRLTNFYGDIPFFIRDITLEESKKISRTPKKDVLNFIHNELDEIMDILPATPSAKGRISKGAAVAFQTRAYLYENNWDMVIKYADRLINQQPTYGSYELFPNYETLFYSENKYNKEVILDYGYSSSKRSWGEMYSRVPMSQGAFLNHAAPIQELVDVYWTVNGLPISKDQEYDPSRPYENRDPRLSCSVVYDGFNWVDEKGNSHIIRTSYGSGTKDSWEGINSNNSITGYYIRKYFDPRSREKLNNYQQENNIIMFRYADVLLMYAEAMFESGKMSQSVWDITIKKLRERAGFSASSALEYPSSLSADEMRELIRNERRIELVFEGLRYYDIIRWKEGKKYLDGPAHGARFANNNTSYILLDNRKFNEGKDYLWSVPRDEMHKNPNLKPNNPGYAE</sequence>
<evidence type="ECO:0000313" key="9">
    <source>
        <dbReference type="Proteomes" id="UP000018439"/>
    </source>
</evidence>